<dbReference type="Proteomes" id="UP000015104">
    <property type="component" value="Unassembled WGS sequence"/>
</dbReference>
<reference evidence="1" key="2">
    <citation type="submission" date="2015-06" db="UniProtKB">
        <authorList>
            <consortium name="EnsemblMetazoa"/>
        </authorList>
    </citation>
    <scope>IDENTIFICATION</scope>
</reference>
<dbReference type="HOGENOM" id="CLU_3406775_0_0_1"/>
<name>T1K629_TETUR</name>
<proteinExistence type="predicted"/>
<organism evidence="1 2">
    <name type="scientific">Tetranychus urticae</name>
    <name type="common">Two-spotted spider mite</name>
    <dbReference type="NCBI Taxonomy" id="32264"/>
    <lineage>
        <taxon>Eukaryota</taxon>
        <taxon>Metazoa</taxon>
        <taxon>Ecdysozoa</taxon>
        <taxon>Arthropoda</taxon>
        <taxon>Chelicerata</taxon>
        <taxon>Arachnida</taxon>
        <taxon>Acari</taxon>
        <taxon>Acariformes</taxon>
        <taxon>Trombidiformes</taxon>
        <taxon>Prostigmata</taxon>
        <taxon>Eleutherengona</taxon>
        <taxon>Raphignathae</taxon>
        <taxon>Tetranychoidea</taxon>
        <taxon>Tetranychidae</taxon>
        <taxon>Tetranychus</taxon>
    </lineage>
</organism>
<evidence type="ECO:0000313" key="1">
    <source>
        <dbReference type="EnsemblMetazoa" id="tetur05g08410.1"/>
    </source>
</evidence>
<dbReference type="AlphaFoldDB" id="T1K629"/>
<keyword evidence="2" id="KW-1185">Reference proteome</keyword>
<accession>T1K629</accession>
<protein>
    <submittedName>
        <fullName evidence="1">Uncharacterized protein</fullName>
    </submittedName>
</protein>
<evidence type="ECO:0000313" key="2">
    <source>
        <dbReference type="Proteomes" id="UP000015104"/>
    </source>
</evidence>
<sequence>MSVGWLTDLKASQSIDVLVCVLNGDSVLGN</sequence>
<reference evidence="2" key="1">
    <citation type="submission" date="2011-08" db="EMBL/GenBank/DDBJ databases">
        <authorList>
            <person name="Rombauts S."/>
        </authorList>
    </citation>
    <scope>NUCLEOTIDE SEQUENCE</scope>
    <source>
        <strain evidence="2">London</strain>
    </source>
</reference>
<dbReference type="EnsemblMetazoa" id="tetur05g08410.1">
    <property type="protein sequence ID" value="tetur05g08410.1"/>
    <property type="gene ID" value="tetur05g08410"/>
</dbReference>
<dbReference type="EMBL" id="CAEY01001592">
    <property type="status" value="NOT_ANNOTATED_CDS"/>
    <property type="molecule type" value="Genomic_DNA"/>
</dbReference>